<sequence>MQDPAVPHALTRKMMQAIIGCQYGLPTNLKLTPEYKDLLAQIFVKTPAYWHCPLPGAPLAVWRPAEADDRAPELPER</sequence>
<proteinExistence type="predicted"/>
<evidence type="ECO:0000313" key="2">
    <source>
        <dbReference type="Proteomes" id="UP001489004"/>
    </source>
</evidence>
<protein>
    <submittedName>
        <fullName evidence="1">Uncharacterized protein</fullName>
    </submittedName>
</protein>
<dbReference type="Proteomes" id="UP001489004">
    <property type="component" value="Unassembled WGS sequence"/>
</dbReference>
<dbReference type="AlphaFoldDB" id="A0AAW1R9P9"/>
<keyword evidence="2" id="KW-1185">Reference proteome</keyword>
<accession>A0AAW1R9P9</accession>
<gene>
    <name evidence="1" type="ORF">WJX72_012037</name>
</gene>
<dbReference type="EMBL" id="JALJOR010000001">
    <property type="protein sequence ID" value="KAK9830491.1"/>
    <property type="molecule type" value="Genomic_DNA"/>
</dbReference>
<name>A0AAW1R9P9_9CHLO</name>
<evidence type="ECO:0000313" key="1">
    <source>
        <dbReference type="EMBL" id="KAK9830491.1"/>
    </source>
</evidence>
<reference evidence="1 2" key="1">
    <citation type="journal article" date="2024" name="Nat. Commun.">
        <title>Phylogenomics reveals the evolutionary origins of lichenization in chlorophyte algae.</title>
        <authorList>
            <person name="Puginier C."/>
            <person name="Libourel C."/>
            <person name="Otte J."/>
            <person name="Skaloud P."/>
            <person name="Haon M."/>
            <person name="Grisel S."/>
            <person name="Petersen M."/>
            <person name="Berrin J.G."/>
            <person name="Delaux P.M."/>
            <person name="Dal Grande F."/>
            <person name="Keller J."/>
        </authorList>
    </citation>
    <scope>NUCLEOTIDE SEQUENCE [LARGE SCALE GENOMIC DNA]</scope>
    <source>
        <strain evidence="1 2">SAG 2043</strain>
    </source>
</reference>
<comment type="caution">
    <text evidence="1">The sequence shown here is derived from an EMBL/GenBank/DDBJ whole genome shotgun (WGS) entry which is preliminary data.</text>
</comment>
<organism evidence="1 2">
    <name type="scientific">[Myrmecia] bisecta</name>
    <dbReference type="NCBI Taxonomy" id="41462"/>
    <lineage>
        <taxon>Eukaryota</taxon>
        <taxon>Viridiplantae</taxon>
        <taxon>Chlorophyta</taxon>
        <taxon>core chlorophytes</taxon>
        <taxon>Trebouxiophyceae</taxon>
        <taxon>Trebouxiales</taxon>
        <taxon>Trebouxiaceae</taxon>
        <taxon>Myrmecia</taxon>
    </lineage>
</organism>